<reference evidence="1 2" key="1">
    <citation type="journal article" date="2020" name="Fungal Divers.">
        <title>Resolving the Mortierellaceae phylogeny through synthesis of multi-gene phylogenetics and phylogenomics.</title>
        <authorList>
            <person name="Vandepol N."/>
            <person name="Liber J."/>
            <person name="Desiro A."/>
            <person name="Na H."/>
            <person name="Kennedy M."/>
            <person name="Barry K."/>
            <person name="Grigoriev I.V."/>
            <person name="Miller A.N."/>
            <person name="O'Donnell K."/>
            <person name="Stajich J.E."/>
            <person name="Bonito G."/>
        </authorList>
    </citation>
    <scope>NUCLEOTIDE SEQUENCE [LARGE SCALE GENOMIC DNA]</scope>
    <source>
        <strain evidence="1 2">AD045</strain>
    </source>
</reference>
<sequence>MRTSLSGLRTPSTVDTFLHIHSFIIDNTRKDACRGDPVEFLSKKYQAILKHQANKLTGVNAVNAKKLIQPTVDKLVGRHRVIDKTIFDKFRGNCPAKPGHRSPDEFCGSAKSIACFAAWGHKDSVFDLVHAKVVESVRQSYRRQSAEVRAVMVDGLEKFCPVNCMNDWIEPFQQIMLVWEQREHPKQYPTTPNCLPLGKGGI</sequence>
<comment type="caution">
    <text evidence="1">The sequence shown here is derived from an EMBL/GenBank/DDBJ whole genome shotgun (WGS) entry which is preliminary data.</text>
</comment>
<protein>
    <submittedName>
        <fullName evidence="1">Uncharacterized protein</fullName>
    </submittedName>
</protein>
<keyword evidence="2" id="KW-1185">Reference proteome</keyword>
<accession>A0ABQ7K813</accession>
<organism evidence="1 2">
    <name type="scientific">Linnemannia gamsii</name>
    <dbReference type="NCBI Taxonomy" id="64522"/>
    <lineage>
        <taxon>Eukaryota</taxon>
        <taxon>Fungi</taxon>
        <taxon>Fungi incertae sedis</taxon>
        <taxon>Mucoromycota</taxon>
        <taxon>Mortierellomycotina</taxon>
        <taxon>Mortierellomycetes</taxon>
        <taxon>Mortierellales</taxon>
        <taxon>Mortierellaceae</taxon>
        <taxon>Linnemannia</taxon>
    </lineage>
</organism>
<gene>
    <name evidence="1" type="ORF">BGZ96_003389</name>
</gene>
<dbReference type="Proteomes" id="UP001194696">
    <property type="component" value="Unassembled WGS sequence"/>
</dbReference>
<evidence type="ECO:0000313" key="2">
    <source>
        <dbReference type="Proteomes" id="UP001194696"/>
    </source>
</evidence>
<name>A0ABQ7K813_9FUNG</name>
<proteinExistence type="predicted"/>
<dbReference type="EMBL" id="JAAAIM010000172">
    <property type="protein sequence ID" value="KAG0293060.1"/>
    <property type="molecule type" value="Genomic_DNA"/>
</dbReference>
<evidence type="ECO:0000313" key="1">
    <source>
        <dbReference type="EMBL" id="KAG0293060.1"/>
    </source>
</evidence>